<dbReference type="PANTHER" id="PTHR31668:SF19">
    <property type="entry name" value="ZN(2)-C6 FUNGAL-TYPE DOMAIN-CONTAINING PROTEIN-RELATED"/>
    <property type="match status" value="1"/>
</dbReference>
<keyword evidence="2" id="KW-0238">DNA-binding</keyword>
<gene>
    <name evidence="6" type="ORF">PENANT_c168G05363</name>
</gene>
<comment type="caution">
    <text evidence="6">The sequence shown here is derived from an EMBL/GenBank/DDBJ whole genome shotgun (WGS) entry which is preliminary data.</text>
</comment>
<keyword evidence="1" id="KW-0805">Transcription regulation</keyword>
<keyword evidence="7" id="KW-1185">Reference proteome</keyword>
<evidence type="ECO:0000256" key="1">
    <source>
        <dbReference type="ARBA" id="ARBA00023015"/>
    </source>
</evidence>
<dbReference type="PROSITE" id="PS50048">
    <property type="entry name" value="ZN2_CY6_FUNGAL_2"/>
    <property type="match status" value="1"/>
</dbReference>
<dbReference type="PROSITE" id="PS00463">
    <property type="entry name" value="ZN2_CY6_FUNGAL_1"/>
    <property type="match status" value="1"/>
</dbReference>
<keyword evidence="3" id="KW-0804">Transcription</keyword>
<name>A0A1V6PD57_9EURO</name>
<dbReference type="InterPro" id="IPR001138">
    <property type="entry name" value="Zn2Cys6_DnaBD"/>
</dbReference>
<dbReference type="InterPro" id="IPR036864">
    <property type="entry name" value="Zn2-C6_fun-type_DNA-bd_sf"/>
</dbReference>
<dbReference type="GO" id="GO:0000981">
    <property type="term" value="F:DNA-binding transcription factor activity, RNA polymerase II-specific"/>
    <property type="evidence" value="ECO:0007669"/>
    <property type="project" value="InterPro"/>
</dbReference>
<dbReference type="AlphaFoldDB" id="A0A1V6PD57"/>
<evidence type="ECO:0000313" key="7">
    <source>
        <dbReference type="Proteomes" id="UP000191672"/>
    </source>
</evidence>
<evidence type="ECO:0000259" key="5">
    <source>
        <dbReference type="PROSITE" id="PS50048"/>
    </source>
</evidence>
<feature type="domain" description="Zn(2)-C6 fungal-type" evidence="5">
    <location>
        <begin position="15"/>
        <end position="44"/>
    </location>
</feature>
<dbReference type="Pfam" id="PF00172">
    <property type="entry name" value="Zn_clus"/>
    <property type="match status" value="1"/>
</dbReference>
<dbReference type="InterPro" id="IPR050797">
    <property type="entry name" value="Carb_Metab_Trans_Reg"/>
</dbReference>
<evidence type="ECO:0000313" key="6">
    <source>
        <dbReference type="EMBL" id="OQD74723.1"/>
    </source>
</evidence>
<dbReference type="CDD" id="cd00067">
    <property type="entry name" value="GAL4"/>
    <property type="match status" value="1"/>
</dbReference>
<sequence length="122" mass="13502">MDFAAPSKAPSTKQACDNCRRRKIKCSRDLPCDKCQRLLLSCSYSDVLRRKGPKFRTSYTLALIHPVPARGDTATPYQDKLPHFIAFAINDAPFASNYLSVSFPTPSIGAGLIARLNGYQYG</sequence>
<proteinExistence type="predicted"/>
<keyword evidence="4" id="KW-0539">Nucleus</keyword>
<dbReference type="EMBL" id="MDYN01000168">
    <property type="protein sequence ID" value="OQD74723.1"/>
    <property type="molecule type" value="Genomic_DNA"/>
</dbReference>
<reference evidence="7" key="1">
    <citation type="journal article" date="2017" name="Nat. Microbiol.">
        <title>Global analysis of biosynthetic gene clusters reveals vast potential of secondary metabolite production in Penicillium species.</title>
        <authorList>
            <person name="Nielsen J.C."/>
            <person name="Grijseels S."/>
            <person name="Prigent S."/>
            <person name="Ji B."/>
            <person name="Dainat J."/>
            <person name="Nielsen K.F."/>
            <person name="Frisvad J.C."/>
            <person name="Workman M."/>
            <person name="Nielsen J."/>
        </authorList>
    </citation>
    <scope>NUCLEOTIDE SEQUENCE [LARGE SCALE GENOMIC DNA]</scope>
    <source>
        <strain evidence="7">IBT 31811</strain>
    </source>
</reference>
<dbReference type="GO" id="GO:0003677">
    <property type="term" value="F:DNA binding"/>
    <property type="evidence" value="ECO:0007669"/>
    <property type="project" value="UniProtKB-KW"/>
</dbReference>
<dbReference type="SUPFAM" id="SSF57701">
    <property type="entry name" value="Zn2/Cys6 DNA-binding domain"/>
    <property type="match status" value="1"/>
</dbReference>
<evidence type="ECO:0000256" key="3">
    <source>
        <dbReference type="ARBA" id="ARBA00023163"/>
    </source>
</evidence>
<dbReference type="Gene3D" id="4.10.240.10">
    <property type="entry name" value="Zn(2)-C6 fungal-type DNA-binding domain"/>
    <property type="match status" value="1"/>
</dbReference>
<dbReference type="STRING" id="416450.A0A1V6PD57"/>
<dbReference type="PRINTS" id="PR00054">
    <property type="entry name" value="FUNGALZNCYS"/>
</dbReference>
<dbReference type="InterPro" id="IPR020448">
    <property type="entry name" value="Maltose_ferment_reg_DNA-bd"/>
</dbReference>
<dbReference type="GO" id="GO:0008270">
    <property type="term" value="F:zinc ion binding"/>
    <property type="evidence" value="ECO:0007669"/>
    <property type="project" value="InterPro"/>
</dbReference>
<dbReference type="GO" id="GO:0005634">
    <property type="term" value="C:nucleus"/>
    <property type="evidence" value="ECO:0007669"/>
    <property type="project" value="InterPro"/>
</dbReference>
<evidence type="ECO:0000256" key="2">
    <source>
        <dbReference type="ARBA" id="ARBA00023125"/>
    </source>
</evidence>
<evidence type="ECO:0000256" key="4">
    <source>
        <dbReference type="ARBA" id="ARBA00023242"/>
    </source>
</evidence>
<dbReference type="PANTHER" id="PTHR31668">
    <property type="entry name" value="GLUCOSE TRANSPORT TRANSCRIPTION REGULATOR RGT1-RELATED-RELATED"/>
    <property type="match status" value="1"/>
</dbReference>
<organism evidence="6 7">
    <name type="scientific">Penicillium antarcticum</name>
    <dbReference type="NCBI Taxonomy" id="416450"/>
    <lineage>
        <taxon>Eukaryota</taxon>
        <taxon>Fungi</taxon>
        <taxon>Dikarya</taxon>
        <taxon>Ascomycota</taxon>
        <taxon>Pezizomycotina</taxon>
        <taxon>Eurotiomycetes</taxon>
        <taxon>Eurotiomycetidae</taxon>
        <taxon>Eurotiales</taxon>
        <taxon>Aspergillaceae</taxon>
        <taxon>Penicillium</taxon>
    </lineage>
</organism>
<protein>
    <recommendedName>
        <fullName evidence="5">Zn(2)-C6 fungal-type domain-containing protein</fullName>
    </recommendedName>
</protein>
<accession>A0A1V6PD57</accession>
<dbReference type="Proteomes" id="UP000191672">
    <property type="component" value="Unassembled WGS sequence"/>
</dbReference>
<dbReference type="SMART" id="SM00066">
    <property type="entry name" value="GAL4"/>
    <property type="match status" value="1"/>
</dbReference>